<dbReference type="EMBL" id="CYKH01001718">
    <property type="protein sequence ID" value="CUG89301.1"/>
    <property type="molecule type" value="Genomic_DNA"/>
</dbReference>
<protein>
    <submittedName>
        <fullName evidence="1">Uncharacterized protein</fullName>
    </submittedName>
</protein>
<dbReference type="Proteomes" id="UP000051952">
    <property type="component" value="Unassembled WGS sequence"/>
</dbReference>
<evidence type="ECO:0000313" key="2">
    <source>
        <dbReference type="Proteomes" id="UP000051952"/>
    </source>
</evidence>
<sequence length="311" mass="32364">MSASVLTSLATIYATTTARDRLVQLSLCTTDPDTILLVATAITVATSSNHTAENSTLYVTEGVRDALVALSMHATTAESAQAVLVAFCQLTLSCANSVAEKLLFGTVSVRDAIVKLTHGAATTAGVLQCVSSTILNIVVDDGTKDLYRTPEVRDAWILLASAATTSDYVRLVASILSSIVSTSDTAKKAVFTTSHVRDKLIAMSLRDLDSDAARAVSMALCHLVGSNLNAELFRTPNVRDAIVSLSASATTCESVIGLSLALISVVDGSDEGTKALFATSAARSMLTDLASHATTPLAVTTLARAIRILIA</sequence>
<accession>A0A0S4JJB0</accession>
<dbReference type="AlphaFoldDB" id="A0A0S4JJB0"/>
<evidence type="ECO:0000313" key="1">
    <source>
        <dbReference type="EMBL" id="CUG89301.1"/>
    </source>
</evidence>
<proteinExistence type="predicted"/>
<feature type="non-terminal residue" evidence="1">
    <location>
        <position position="311"/>
    </location>
</feature>
<name>A0A0S4JJB0_BODSA</name>
<organism evidence="1 2">
    <name type="scientific">Bodo saltans</name>
    <name type="common">Flagellated protozoan</name>
    <dbReference type="NCBI Taxonomy" id="75058"/>
    <lineage>
        <taxon>Eukaryota</taxon>
        <taxon>Discoba</taxon>
        <taxon>Euglenozoa</taxon>
        <taxon>Kinetoplastea</taxon>
        <taxon>Metakinetoplastina</taxon>
        <taxon>Eubodonida</taxon>
        <taxon>Bodonidae</taxon>
        <taxon>Bodo</taxon>
    </lineage>
</organism>
<keyword evidence="2" id="KW-1185">Reference proteome</keyword>
<gene>
    <name evidence="1" type="ORF">BSAL_20345</name>
</gene>
<reference evidence="2" key="1">
    <citation type="submission" date="2015-09" db="EMBL/GenBank/DDBJ databases">
        <authorList>
            <consortium name="Pathogen Informatics"/>
        </authorList>
    </citation>
    <scope>NUCLEOTIDE SEQUENCE [LARGE SCALE GENOMIC DNA]</scope>
    <source>
        <strain evidence="2">Lake Konstanz</strain>
    </source>
</reference>
<dbReference type="VEuPathDB" id="TriTrypDB:BSAL_20345"/>
<dbReference type="InterPro" id="IPR016024">
    <property type="entry name" value="ARM-type_fold"/>
</dbReference>
<dbReference type="SUPFAM" id="SSF48371">
    <property type="entry name" value="ARM repeat"/>
    <property type="match status" value="1"/>
</dbReference>